<organism evidence="2">
    <name type="scientific">Desmodus rotundus</name>
    <name type="common">Vampire bat</name>
    <dbReference type="NCBI Taxonomy" id="9430"/>
    <lineage>
        <taxon>Eukaryota</taxon>
        <taxon>Metazoa</taxon>
        <taxon>Chordata</taxon>
        <taxon>Craniata</taxon>
        <taxon>Vertebrata</taxon>
        <taxon>Euteleostomi</taxon>
        <taxon>Mammalia</taxon>
        <taxon>Eutheria</taxon>
        <taxon>Laurasiatheria</taxon>
        <taxon>Chiroptera</taxon>
        <taxon>Yangochiroptera</taxon>
        <taxon>Phyllostomidae</taxon>
        <taxon>Desmodontinae</taxon>
        <taxon>Desmodus</taxon>
    </lineage>
</organism>
<sequence length="103" mass="12189">MHMLVLLMVLSQVLYALFTCFKFFLCPLRFNSLHCFIFMFADSFFGLLKPAFEYFSLFFILVIVLSAPAFLFVFSLLISDIYILFTSNFLDFLLIFLKILEYL</sequence>
<dbReference type="AlphaFoldDB" id="K9IG34"/>
<accession>K9IG34</accession>
<keyword evidence="1" id="KW-1133">Transmembrane helix</keyword>
<keyword evidence="1" id="KW-0812">Transmembrane</keyword>
<reference evidence="2" key="1">
    <citation type="submission" date="2012-11" db="EMBL/GenBank/DDBJ databases">
        <title>The Vampirome: Transcriptome and Proteome Analysis of the Submandibular and Accessory Glands of the Vampire Bat and Vector of Human Rabies, Desmodus rotundus.</title>
        <authorList>
            <person name="Francischetti I.M.B."/>
            <person name="Assumpcao T.C.F."/>
            <person name="Ma D."/>
            <person name="Vicente E.C."/>
            <person name="Ribeiro J.M.C."/>
        </authorList>
    </citation>
    <scope>NUCLEOTIDE SEQUENCE</scope>
    <source>
        <tissue evidence="2">Salivary gland</tissue>
    </source>
</reference>
<protein>
    <submittedName>
        <fullName evidence="2">Uncharacterized protein</fullName>
    </submittedName>
</protein>
<evidence type="ECO:0000313" key="2">
    <source>
        <dbReference type="EMBL" id="JAA44898.1"/>
    </source>
</evidence>
<keyword evidence="1" id="KW-0472">Membrane</keyword>
<feature type="transmembrane region" description="Helical" evidence="1">
    <location>
        <begin position="81"/>
        <end position="100"/>
    </location>
</feature>
<dbReference type="EMBL" id="GABZ01008627">
    <property type="protein sequence ID" value="JAA44898.1"/>
    <property type="molecule type" value="mRNA"/>
</dbReference>
<name>K9IG34_DESRO</name>
<feature type="transmembrane region" description="Helical" evidence="1">
    <location>
        <begin position="55"/>
        <end position="75"/>
    </location>
</feature>
<evidence type="ECO:0000256" key="1">
    <source>
        <dbReference type="SAM" id="Phobius"/>
    </source>
</evidence>
<proteinExistence type="evidence at transcript level"/>